<evidence type="ECO:0000256" key="1">
    <source>
        <dbReference type="ARBA" id="ARBA00001974"/>
    </source>
</evidence>
<dbReference type="RefSeq" id="WP_073259722.1">
    <property type="nucleotide sequence ID" value="NZ_FRCS01000006.1"/>
</dbReference>
<evidence type="ECO:0000256" key="4">
    <source>
        <dbReference type="ARBA" id="ARBA00022827"/>
    </source>
</evidence>
<accession>A0A1M7R4U2</accession>
<sequence length="374" mass="39770">MDFELTDEQALLREASRDLLTDRAPVSVLRTQLDDDAEVDPTLWRLAGDLGWTGLLIGEEHGGSGQGLIEAALVAEETGRAVARGPFLPALLVARAVDRGGAEELRTEVLPALADGSAWATWAFAEPGRPWSPEGLGTTVRAEGNDVLLTGTKTAVQDADGARWLLVTALERGEPVSYLVDRDSAGLTVRRQRTLDLTRTFAEVRLDDVRVPSSRRLDGAPGALHRLLDDAAVLSAAQTLGTLERLLELTVEYVKVRVQFGRSIGSFQAVKQAVATMAMQVQGARAATYYAAMAADADAEDAARAACVAASYTSAVAGDVAGSALQLHGGIGFTWEHDLHLFLRRAKADAVLQGDAALHRSRLVDLLTGQSVAS</sequence>
<dbReference type="InterPro" id="IPR046373">
    <property type="entry name" value="Acyl-CoA_Oxase/DH_mid-dom_sf"/>
</dbReference>
<dbReference type="Pfam" id="PF00441">
    <property type="entry name" value="Acyl-CoA_dh_1"/>
    <property type="match status" value="1"/>
</dbReference>
<dbReference type="OrthoDB" id="8677713at2"/>
<keyword evidence="3" id="KW-0285">Flavoprotein</keyword>
<dbReference type="AlphaFoldDB" id="A0A1M7R4U2"/>
<evidence type="ECO:0000256" key="5">
    <source>
        <dbReference type="ARBA" id="ARBA00023002"/>
    </source>
</evidence>
<dbReference type="InterPro" id="IPR013786">
    <property type="entry name" value="AcylCoA_DH/ox_N"/>
</dbReference>
<dbReference type="STRING" id="134849.SAMN05443668_106382"/>
<feature type="domain" description="Acyl-CoA dehydrogenase/oxidase C-terminal" evidence="6">
    <location>
        <begin position="226"/>
        <end position="363"/>
    </location>
</feature>
<keyword evidence="4" id="KW-0274">FAD</keyword>
<gene>
    <name evidence="8" type="ORF">SAMN05443668_106382</name>
</gene>
<dbReference type="InterPro" id="IPR037069">
    <property type="entry name" value="AcylCoA_DH/ox_N_sf"/>
</dbReference>
<dbReference type="GO" id="GO:0003995">
    <property type="term" value="F:acyl-CoA dehydrogenase activity"/>
    <property type="evidence" value="ECO:0007669"/>
    <property type="project" value="TreeGrafter"/>
</dbReference>
<dbReference type="Pfam" id="PF02771">
    <property type="entry name" value="Acyl-CoA_dh_N"/>
    <property type="match status" value="1"/>
</dbReference>
<dbReference type="Gene3D" id="1.20.140.10">
    <property type="entry name" value="Butyryl-CoA Dehydrogenase, subunit A, domain 3"/>
    <property type="match status" value="1"/>
</dbReference>
<keyword evidence="9" id="KW-1185">Reference proteome</keyword>
<name>A0A1M7R4U2_9ACTN</name>
<dbReference type="InterPro" id="IPR009075">
    <property type="entry name" value="AcylCo_DH/oxidase_C"/>
</dbReference>
<dbReference type="InterPro" id="IPR009100">
    <property type="entry name" value="AcylCoA_DH/oxidase_NM_dom_sf"/>
</dbReference>
<dbReference type="InterPro" id="IPR036250">
    <property type="entry name" value="AcylCo_DH-like_C"/>
</dbReference>
<dbReference type="EMBL" id="FRCS01000006">
    <property type="protein sequence ID" value="SHN39897.1"/>
    <property type="molecule type" value="Genomic_DNA"/>
</dbReference>
<dbReference type="SUPFAM" id="SSF56645">
    <property type="entry name" value="Acyl-CoA dehydrogenase NM domain-like"/>
    <property type="match status" value="1"/>
</dbReference>
<feature type="domain" description="Acyl-CoA dehydrogenase/oxidase N-terminal" evidence="7">
    <location>
        <begin position="6"/>
        <end position="116"/>
    </location>
</feature>
<reference evidence="8 9" key="1">
    <citation type="submission" date="2016-11" db="EMBL/GenBank/DDBJ databases">
        <authorList>
            <person name="Jaros S."/>
            <person name="Januszkiewicz K."/>
            <person name="Wedrychowicz H."/>
        </authorList>
    </citation>
    <scope>NUCLEOTIDE SEQUENCE [LARGE SCALE GENOMIC DNA]</scope>
    <source>
        <strain evidence="8 9">DSM 46144</strain>
    </source>
</reference>
<keyword evidence="5" id="KW-0560">Oxidoreductase</keyword>
<evidence type="ECO:0000259" key="7">
    <source>
        <dbReference type="Pfam" id="PF02771"/>
    </source>
</evidence>
<proteinExistence type="inferred from homology"/>
<evidence type="ECO:0000256" key="2">
    <source>
        <dbReference type="ARBA" id="ARBA00009347"/>
    </source>
</evidence>
<dbReference type="PANTHER" id="PTHR43884">
    <property type="entry name" value="ACYL-COA DEHYDROGENASE"/>
    <property type="match status" value="1"/>
</dbReference>
<organism evidence="8 9">
    <name type="scientific">Cryptosporangium aurantiacum</name>
    <dbReference type="NCBI Taxonomy" id="134849"/>
    <lineage>
        <taxon>Bacteria</taxon>
        <taxon>Bacillati</taxon>
        <taxon>Actinomycetota</taxon>
        <taxon>Actinomycetes</taxon>
        <taxon>Cryptosporangiales</taxon>
        <taxon>Cryptosporangiaceae</taxon>
        <taxon>Cryptosporangium</taxon>
    </lineage>
</organism>
<dbReference type="Gene3D" id="1.10.540.10">
    <property type="entry name" value="Acyl-CoA dehydrogenase/oxidase, N-terminal domain"/>
    <property type="match status" value="1"/>
</dbReference>
<dbReference type="CDD" id="cd00567">
    <property type="entry name" value="ACAD"/>
    <property type="match status" value="1"/>
</dbReference>
<evidence type="ECO:0000256" key="3">
    <source>
        <dbReference type="ARBA" id="ARBA00022630"/>
    </source>
</evidence>
<evidence type="ECO:0000313" key="8">
    <source>
        <dbReference type="EMBL" id="SHN39897.1"/>
    </source>
</evidence>
<dbReference type="Proteomes" id="UP000184440">
    <property type="component" value="Unassembled WGS sequence"/>
</dbReference>
<evidence type="ECO:0000313" key="9">
    <source>
        <dbReference type="Proteomes" id="UP000184440"/>
    </source>
</evidence>
<evidence type="ECO:0000259" key="6">
    <source>
        <dbReference type="Pfam" id="PF00441"/>
    </source>
</evidence>
<dbReference type="PANTHER" id="PTHR43884:SF20">
    <property type="entry name" value="ACYL-COA DEHYDROGENASE FADE28"/>
    <property type="match status" value="1"/>
</dbReference>
<dbReference type="GO" id="GO:0050660">
    <property type="term" value="F:flavin adenine dinucleotide binding"/>
    <property type="evidence" value="ECO:0007669"/>
    <property type="project" value="InterPro"/>
</dbReference>
<comment type="cofactor">
    <cofactor evidence="1">
        <name>FAD</name>
        <dbReference type="ChEBI" id="CHEBI:57692"/>
    </cofactor>
</comment>
<comment type="similarity">
    <text evidence="2">Belongs to the acyl-CoA dehydrogenase family.</text>
</comment>
<protein>
    <submittedName>
        <fullName evidence="8">Acyl-CoA dehydrogenase</fullName>
    </submittedName>
</protein>
<dbReference type="Gene3D" id="2.40.110.10">
    <property type="entry name" value="Butyryl-CoA Dehydrogenase, subunit A, domain 2"/>
    <property type="match status" value="1"/>
</dbReference>
<dbReference type="SUPFAM" id="SSF47203">
    <property type="entry name" value="Acyl-CoA dehydrogenase C-terminal domain-like"/>
    <property type="match status" value="1"/>
</dbReference>